<organism evidence="2 3">
    <name type="scientific">Bacteroides fragilis str. 1007-1-F #10</name>
    <dbReference type="NCBI Taxonomy" id="1339295"/>
    <lineage>
        <taxon>Bacteria</taxon>
        <taxon>Pseudomonadati</taxon>
        <taxon>Bacteroidota</taxon>
        <taxon>Bacteroidia</taxon>
        <taxon>Bacteroidales</taxon>
        <taxon>Bacteroidaceae</taxon>
        <taxon>Bacteroides</taxon>
    </lineage>
</organism>
<evidence type="ECO:0000313" key="2">
    <source>
        <dbReference type="EMBL" id="EYA14102.1"/>
    </source>
</evidence>
<dbReference type="Proteomes" id="UP000022433">
    <property type="component" value="Unassembled WGS sequence"/>
</dbReference>
<evidence type="ECO:0000256" key="1">
    <source>
        <dbReference type="SAM" id="Phobius"/>
    </source>
</evidence>
<dbReference type="EMBL" id="JGEA01000027">
    <property type="protein sequence ID" value="EYA14102.1"/>
    <property type="molecule type" value="Genomic_DNA"/>
</dbReference>
<proteinExistence type="predicted"/>
<name>A0AAN4MYD7_BACFG</name>
<keyword evidence="1" id="KW-0812">Transmembrane</keyword>
<dbReference type="AlphaFoldDB" id="A0AAN4MYD7"/>
<accession>A0AAN4MYD7</accession>
<reference evidence="2 3" key="1">
    <citation type="submission" date="2014-02" db="EMBL/GenBank/DDBJ databases">
        <authorList>
            <person name="Sears C."/>
            <person name="Carroll K."/>
            <person name="Sack B.R."/>
            <person name="Qadri F."/>
            <person name="Myers L.L."/>
            <person name="Chung G.-T."/>
            <person name="Escheverria P."/>
            <person name="Fraser C.M."/>
            <person name="Sadzewicz L."/>
            <person name="Shefchek K.A."/>
            <person name="Tallon L."/>
            <person name="Das S.P."/>
            <person name="Daugherty S."/>
            <person name="Mongodin E.F."/>
        </authorList>
    </citation>
    <scope>NUCLEOTIDE SEQUENCE [LARGE SCALE GENOMIC DNA]</scope>
    <source>
        <strain evidence="2 3">1007-1-F #10</strain>
    </source>
</reference>
<keyword evidence="1" id="KW-0472">Membrane</keyword>
<feature type="transmembrane region" description="Helical" evidence="1">
    <location>
        <begin position="6"/>
        <end position="28"/>
    </location>
</feature>
<evidence type="ECO:0000313" key="3">
    <source>
        <dbReference type="Proteomes" id="UP000022433"/>
    </source>
</evidence>
<gene>
    <name evidence="2" type="ORF">M104_2944</name>
</gene>
<protein>
    <submittedName>
        <fullName evidence="2">Membrane protein</fullName>
    </submittedName>
</protein>
<comment type="caution">
    <text evidence="2">The sequence shown here is derived from an EMBL/GenBank/DDBJ whole genome shotgun (WGS) entry which is preliminary data.</text>
</comment>
<keyword evidence="1" id="KW-1133">Transmembrane helix</keyword>
<sequence length="41" mass="5103">MQQLALFFIFLILVNTKITFSSVFYVLYYKRYHPDLNTYYQ</sequence>